<gene>
    <name evidence="3" type="ORF">ElyMa_000715900</name>
</gene>
<evidence type="ECO:0000313" key="3">
    <source>
        <dbReference type="EMBL" id="GFR86268.1"/>
    </source>
</evidence>
<accession>A0AAV4GMY2</accession>
<feature type="region of interest" description="Disordered" evidence="1">
    <location>
        <begin position="115"/>
        <end position="160"/>
    </location>
</feature>
<dbReference type="Proteomes" id="UP000762676">
    <property type="component" value="Unassembled WGS sequence"/>
</dbReference>
<feature type="region of interest" description="Disordered" evidence="1">
    <location>
        <begin position="472"/>
        <end position="497"/>
    </location>
</feature>
<feature type="compositionally biased region" description="Polar residues" evidence="1">
    <location>
        <begin position="368"/>
        <end position="383"/>
    </location>
</feature>
<evidence type="ECO:0000256" key="2">
    <source>
        <dbReference type="SAM" id="Phobius"/>
    </source>
</evidence>
<proteinExistence type="predicted"/>
<dbReference type="EMBL" id="BMAT01001472">
    <property type="protein sequence ID" value="GFR86268.1"/>
    <property type="molecule type" value="Genomic_DNA"/>
</dbReference>
<organism evidence="3 4">
    <name type="scientific">Elysia marginata</name>
    <dbReference type="NCBI Taxonomy" id="1093978"/>
    <lineage>
        <taxon>Eukaryota</taxon>
        <taxon>Metazoa</taxon>
        <taxon>Spiralia</taxon>
        <taxon>Lophotrochozoa</taxon>
        <taxon>Mollusca</taxon>
        <taxon>Gastropoda</taxon>
        <taxon>Heterobranchia</taxon>
        <taxon>Euthyneura</taxon>
        <taxon>Panpulmonata</taxon>
        <taxon>Sacoglossa</taxon>
        <taxon>Placobranchoidea</taxon>
        <taxon>Plakobranchidae</taxon>
        <taxon>Elysia</taxon>
    </lineage>
</organism>
<feature type="region of interest" description="Disordered" evidence="1">
    <location>
        <begin position="536"/>
        <end position="564"/>
    </location>
</feature>
<evidence type="ECO:0000256" key="1">
    <source>
        <dbReference type="SAM" id="MobiDB-lite"/>
    </source>
</evidence>
<feature type="region of interest" description="Disordered" evidence="1">
    <location>
        <begin position="366"/>
        <end position="386"/>
    </location>
</feature>
<feature type="compositionally biased region" description="Polar residues" evidence="1">
    <location>
        <begin position="486"/>
        <end position="496"/>
    </location>
</feature>
<dbReference type="AlphaFoldDB" id="A0AAV4GMY2"/>
<reference evidence="3 4" key="1">
    <citation type="journal article" date="2021" name="Elife">
        <title>Chloroplast acquisition without the gene transfer in kleptoplastic sea slugs, Plakobranchus ocellatus.</title>
        <authorList>
            <person name="Maeda T."/>
            <person name="Takahashi S."/>
            <person name="Yoshida T."/>
            <person name="Shimamura S."/>
            <person name="Takaki Y."/>
            <person name="Nagai Y."/>
            <person name="Toyoda A."/>
            <person name="Suzuki Y."/>
            <person name="Arimoto A."/>
            <person name="Ishii H."/>
            <person name="Satoh N."/>
            <person name="Nishiyama T."/>
            <person name="Hasebe M."/>
            <person name="Maruyama T."/>
            <person name="Minagawa J."/>
            <person name="Obokata J."/>
            <person name="Shigenobu S."/>
        </authorList>
    </citation>
    <scope>NUCLEOTIDE SEQUENCE [LARGE SCALE GENOMIC DNA]</scope>
</reference>
<feature type="region of interest" description="Disordered" evidence="1">
    <location>
        <begin position="422"/>
        <end position="443"/>
    </location>
</feature>
<feature type="compositionally biased region" description="Polar residues" evidence="1">
    <location>
        <begin position="141"/>
        <end position="150"/>
    </location>
</feature>
<sequence length="573" mass="63826">MFYHSFQGISIHSIDVLLAWSRENRICSRLLDIEDPYKYYKRFRCGDSGFYGFQSLYSRAVPNVTVTLESLPESGLAYIWLQVKPNDADGYVEVLCGQPFQDLLDKLAREAQEARDREKAVEEAKRKKEEAEKADKDESSGVVTPNVSGQENVTEETTPTVVHTGHSDIMTIVWGIVAAGFILIAIVIIAMALHCRRTIREKRAKEQKPLALYPAMESEPLDMASYCRYTDEDGEDITDGMAGSDIHNSPSFTQEQHVCGITRSPVKVSAYVHDGNGTISNNGGIHAGSPQGNGTAHRPNGFATIVTAADFQIHRDPTPSPPLPAGISTPPPSVSHQARKSYRGVQYPGDLSLRFVTPLQKTEDGFNERQSSFGHHIPNQSYNDHADQYTGRQARDDIDSHPNHHNFEVQPVYHQGHTTLPANRKPVLIPAGPKSPLGKRSKSVTFSQPVAMLHKPRYETDMIISIPRYDKSKQRELYPEEESPTRPLSTFSNSPSPREELKFLVKDIPHPVMPPPPPPPHPADLRLHMLASDSDDTAYMSDSSSNFWSPTRQSGKPMVMPKPQKAELFETGV</sequence>
<feature type="compositionally biased region" description="Basic and acidic residues" evidence="1">
    <location>
        <begin position="115"/>
        <end position="139"/>
    </location>
</feature>
<comment type="caution">
    <text evidence="3">The sequence shown here is derived from an EMBL/GenBank/DDBJ whole genome shotgun (WGS) entry which is preliminary data.</text>
</comment>
<keyword evidence="2" id="KW-1133">Transmembrane helix</keyword>
<keyword evidence="4" id="KW-1185">Reference proteome</keyword>
<protein>
    <recommendedName>
        <fullName evidence="5">CUB domain-containing protein</fullName>
    </recommendedName>
</protein>
<feature type="transmembrane region" description="Helical" evidence="2">
    <location>
        <begin position="172"/>
        <end position="193"/>
    </location>
</feature>
<feature type="region of interest" description="Disordered" evidence="1">
    <location>
        <begin position="316"/>
        <end position="340"/>
    </location>
</feature>
<keyword evidence="2" id="KW-0812">Transmembrane</keyword>
<evidence type="ECO:0008006" key="5">
    <source>
        <dbReference type="Google" id="ProtNLM"/>
    </source>
</evidence>
<keyword evidence="2" id="KW-0472">Membrane</keyword>
<feature type="compositionally biased region" description="Low complexity" evidence="1">
    <location>
        <begin position="151"/>
        <end position="160"/>
    </location>
</feature>
<feature type="compositionally biased region" description="Polar residues" evidence="1">
    <location>
        <begin position="540"/>
        <end position="554"/>
    </location>
</feature>
<evidence type="ECO:0000313" key="4">
    <source>
        <dbReference type="Proteomes" id="UP000762676"/>
    </source>
</evidence>
<name>A0AAV4GMY2_9GAST</name>
<feature type="compositionally biased region" description="Pro residues" evidence="1">
    <location>
        <begin position="318"/>
        <end position="333"/>
    </location>
</feature>